<keyword evidence="3" id="KW-1185">Reference proteome</keyword>
<feature type="compositionally biased region" description="Acidic residues" evidence="1">
    <location>
        <begin position="32"/>
        <end position="51"/>
    </location>
</feature>
<sequence length="490" mass="55266">MFTQDRFDADLTVRKSKDRRAKLRELLKMSMSEDESSSDEEDDESSDSDNDSDYKGRKHRNKRLSKNKKGKKNRRTLTYDSSDDVGSEKSTKRQKEQANHWREKLEEKGKYKAGNKKETQPEKKETDEVEELIGRPTMGGMMCYGCGSPEHMICQCPLINEMIRSGQTTVRTNHVSINMMGTYYSDEDEGASDNEYYDYYTSDQEDDDQEDSITYQRSSRAYAVERHAKGIHQWNQDRRAILGESLANPKEGAMGKGRGVTKASPSNPYGTRLNPNKGRLSGTSTKPQKERGEKLPPLPSVPIQARMPRIDNSKDADDIEMIDLESPAIVGQRAEGARLNLGNEVSKPKVVKGPLIAEKYSPNNLIKSTLDTQITLPIGELMAHSTELHKQMIKELQTRTIRIEDDKENGVHTSSNIDKVARVHNLTSRSEGKKPEEQASLIIIKVIVGLGDRKLWVNAIVDSGSEVNIISRTVAKELNKDYPVMPLEEA</sequence>
<evidence type="ECO:0000313" key="2">
    <source>
        <dbReference type="EMBL" id="KAK0489710.1"/>
    </source>
</evidence>
<name>A0AA39PTD5_9AGAR</name>
<feature type="region of interest" description="Disordered" evidence="1">
    <location>
        <begin position="15"/>
        <end position="129"/>
    </location>
</feature>
<evidence type="ECO:0000256" key="1">
    <source>
        <dbReference type="SAM" id="MobiDB-lite"/>
    </source>
</evidence>
<organism evidence="2 3">
    <name type="scientific">Armillaria luteobubalina</name>
    <dbReference type="NCBI Taxonomy" id="153913"/>
    <lineage>
        <taxon>Eukaryota</taxon>
        <taxon>Fungi</taxon>
        <taxon>Dikarya</taxon>
        <taxon>Basidiomycota</taxon>
        <taxon>Agaricomycotina</taxon>
        <taxon>Agaricomycetes</taxon>
        <taxon>Agaricomycetidae</taxon>
        <taxon>Agaricales</taxon>
        <taxon>Marasmiineae</taxon>
        <taxon>Physalacriaceae</taxon>
        <taxon>Armillaria</taxon>
    </lineage>
</organism>
<feature type="compositionally biased region" description="Basic residues" evidence="1">
    <location>
        <begin position="56"/>
        <end position="75"/>
    </location>
</feature>
<dbReference type="EMBL" id="JAUEPU010000037">
    <property type="protein sequence ID" value="KAK0489710.1"/>
    <property type="molecule type" value="Genomic_DNA"/>
</dbReference>
<dbReference type="Proteomes" id="UP001175228">
    <property type="component" value="Unassembled WGS sequence"/>
</dbReference>
<dbReference type="PROSITE" id="PS00141">
    <property type="entry name" value="ASP_PROTEASE"/>
    <property type="match status" value="1"/>
</dbReference>
<accession>A0AA39PTD5</accession>
<gene>
    <name evidence="2" type="ORF">EDD18DRAFT_1110068</name>
</gene>
<evidence type="ECO:0000313" key="3">
    <source>
        <dbReference type="Proteomes" id="UP001175228"/>
    </source>
</evidence>
<reference evidence="2" key="1">
    <citation type="submission" date="2023-06" db="EMBL/GenBank/DDBJ databases">
        <authorList>
            <consortium name="Lawrence Berkeley National Laboratory"/>
            <person name="Ahrendt S."/>
            <person name="Sahu N."/>
            <person name="Indic B."/>
            <person name="Wong-Bajracharya J."/>
            <person name="Merenyi Z."/>
            <person name="Ke H.-M."/>
            <person name="Monk M."/>
            <person name="Kocsube S."/>
            <person name="Drula E."/>
            <person name="Lipzen A."/>
            <person name="Balint B."/>
            <person name="Henrissat B."/>
            <person name="Andreopoulos B."/>
            <person name="Martin F.M."/>
            <person name="Harder C.B."/>
            <person name="Rigling D."/>
            <person name="Ford K.L."/>
            <person name="Foster G.D."/>
            <person name="Pangilinan J."/>
            <person name="Papanicolaou A."/>
            <person name="Barry K."/>
            <person name="LaButti K."/>
            <person name="Viragh M."/>
            <person name="Koriabine M."/>
            <person name="Yan M."/>
            <person name="Riley R."/>
            <person name="Champramary S."/>
            <person name="Plett K.L."/>
            <person name="Tsai I.J."/>
            <person name="Slot J."/>
            <person name="Sipos G."/>
            <person name="Plett J."/>
            <person name="Nagy L.G."/>
            <person name="Grigoriev I.V."/>
        </authorList>
    </citation>
    <scope>NUCLEOTIDE SEQUENCE</scope>
    <source>
        <strain evidence="2">HWK02</strain>
    </source>
</reference>
<proteinExistence type="predicted"/>
<protein>
    <submittedName>
        <fullName evidence="2">Uncharacterized protein</fullName>
    </submittedName>
</protein>
<dbReference type="GO" id="GO:0006508">
    <property type="term" value="P:proteolysis"/>
    <property type="evidence" value="ECO:0007669"/>
    <property type="project" value="InterPro"/>
</dbReference>
<comment type="caution">
    <text evidence="2">The sequence shown here is derived from an EMBL/GenBank/DDBJ whole genome shotgun (WGS) entry which is preliminary data.</text>
</comment>
<dbReference type="InterPro" id="IPR001969">
    <property type="entry name" value="Aspartic_peptidase_AS"/>
</dbReference>
<feature type="compositionally biased region" description="Basic and acidic residues" evidence="1">
    <location>
        <begin position="86"/>
        <end position="126"/>
    </location>
</feature>
<dbReference type="AlphaFoldDB" id="A0AA39PTD5"/>
<dbReference type="GO" id="GO:0004190">
    <property type="term" value="F:aspartic-type endopeptidase activity"/>
    <property type="evidence" value="ECO:0007669"/>
    <property type="project" value="InterPro"/>
</dbReference>
<feature type="region of interest" description="Disordered" evidence="1">
    <location>
        <begin position="248"/>
        <end position="303"/>
    </location>
</feature>